<accession>A0A9W6ZLE6</accession>
<evidence type="ECO:0000256" key="1">
    <source>
        <dbReference type="SAM" id="MobiDB-lite"/>
    </source>
</evidence>
<evidence type="ECO:0000313" key="2">
    <source>
        <dbReference type="EMBL" id="GMH52380.1"/>
    </source>
</evidence>
<keyword evidence="3" id="KW-1185">Reference proteome</keyword>
<comment type="caution">
    <text evidence="2">The sequence shown here is derived from an EMBL/GenBank/DDBJ whole genome shotgun (WGS) entry which is preliminary data.</text>
</comment>
<dbReference type="EMBL" id="BRXW01000417">
    <property type="protein sequence ID" value="GMH52380.1"/>
    <property type="molecule type" value="Genomic_DNA"/>
</dbReference>
<reference evidence="3" key="1">
    <citation type="journal article" date="2023" name="Commun. Biol.">
        <title>Genome analysis of Parmales, the sister group of diatoms, reveals the evolutionary specialization of diatoms from phago-mixotrophs to photoautotrophs.</title>
        <authorList>
            <person name="Ban H."/>
            <person name="Sato S."/>
            <person name="Yoshikawa S."/>
            <person name="Yamada K."/>
            <person name="Nakamura Y."/>
            <person name="Ichinomiya M."/>
            <person name="Sato N."/>
            <person name="Blanc-Mathieu R."/>
            <person name="Endo H."/>
            <person name="Kuwata A."/>
            <person name="Ogata H."/>
        </authorList>
    </citation>
    <scope>NUCLEOTIDE SEQUENCE [LARGE SCALE GENOMIC DNA]</scope>
    <source>
        <strain evidence="3">NIES 3700</strain>
    </source>
</reference>
<feature type="compositionally biased region" description="Basic residues" evidence="1">
    <location>
        <begin position="92"/>
        <end position="107"/>
    </location>
</feature>
<dbReference type="AlphaFoldDB" id="A0A9W6ZLE6"/>
<dbReference type="Proteomes" id="UP001165122">
    <property type="component" value="Unassembled WGS sequence"/>
</dbReference>
<feature type="region of interest" description="Disordered" evidence="1">
    <location>
        <begin position="17"/>
        <end position="39"/>
    </location>
</feature>
<proteinExistence type="predicted"/>
<organism evidence="2 3">
    <name type="scientific">Triparma laevis f. longispina</name>
    <dbReference type="NCBI Taxonomy" id="1714387"/>
    <lineage>
        <taxon>Eukaryota</taxon>
        <taxon>Sar</taxon>
        <taxon>Stramenopiles</taxon>
        <taxon>Ochrophyta</taxon>
        <taxon>Bolidophyceae</taxon>
        <taxon>Parmales</taxon>
        <taxon>Triparmaceae</taxon>
        <taxon>Triparma</taxon>
    </lineage>
</organism>
<feature type="region of interest" description="Disordered" evidence="1">
    <location>
        <begin position="72"/>
        <end position="107"/>
    </location>
</feature>
<feature type="compositionally biased region" description="Acidic residues" evidence="1">
    <location>
        <begin position="21"/>
        <end position="30"/>
    </location>
</feature>
<protein>
    <submittedName>
        <fullName evidence="2">Uncharacterized protein</fullName>
    </submittedName>
</protein>
<evidence type="ECO:0000313" key="3">
    <source>
        <dbReference type="Proteomes" id="UP001165122"/>
    </source>
</evidence>
<sequence>MSRPDSRLDIQTRISDGTINFEEESEETEGDMSKTSSTEYASQIGKKNIETWISDESTTDYESQVEYLLKAKKGSGQEKWQSEKEDLVSGLKGKKYPRGKNKNKSSI</sequence>
<gene>
    <name evidence="2" type="ORF">TrLO_g4403</name>
</gene>
<name>A0A9W6ZLE6_9STRA</name>